<dbReference type="Gene3D" id="1.10.510.10">
    <property type="entry name" value="Transferase(Phosphotransferase) domain 1"/>
    <property type="match status" value="1"/>
</dbReference>
<dbReference type="AlphaFoldDB" id="A0A9P6WJY7"/>
<dbReference type="EMBL" id="PUHW01000308">
    <property type="protein sequence ID" value="KAG0687143.1"/>
    <property type="molecule type" value="Genomic_DNA"/>
</dbReference>
<evidence type="ECO:0000313" key="8">
    <source>
        <dbReference type="Proteomes" id="UP000697127"/>
    </source>
</evidence>
<dbReference type="PROSITE" id="PS50011">
    <property type="entry name" value="PROTEIN_KINASE_DOM"/>
    <property type="match status" value="1"/>
</dbReference>
<dbReference type="FunFam" id="1.10.510.10:FF:000571">
    <property type="entry name" value="Maternal embryonic leucine zipper kinase"/>
    <property type="match status" value="1"/>
</dbReference>
<dbReference type="SMART" id="SM00220">
    <property type="entry name" value="S_TKc"/>
    <property type="match status" value="1"/>
</dbReference>
<evidence type="ECO:0000259" key="6">
    <source>
        <dbReference type="PROSITE" id="PS50011"/>
    </source>
</evidence>
<dbReference type="PROSITE" id="PS50006">
    <property type="entry name" value="FHA_DOMAIN"/>
    <property type="match status" value="1"/>
</dbReference>
<dbReference type="GO" id="GO:0004672">
    <property type="term" value="F:protein kinase activity"/>
    <property type="evidence" value="ECO:0007669"/>
    <property type="project" value="InterPro"/>
</dbReference>
<dbReference type="PROSITE" id="PS00108">
    <property type="entry name" value="PROTEIN_KINASE_ST"/>
    <property type="match status" value="1"/>
</dbReference>
<reference evidence="7" key="1">
    <citation type="submission" date="2020-11" db="EMBL/GenBank/DDBJ databases">
        <title>Kefir isolates.</title>
        <authorList>
            <person name="Marcisauskas S."/>
            <person name="Kim Y."/>
            <person name="Blasche S."/>
        </authorList>
    </citation>
    <scope>NUCLEOTIDE SEQUENCE</scope>
    <source>
        <strain evidence="7">Olga-1</strain>
    </source>
</reference>
<dbReference type="InterPro" id="IPR008271">
    <property type="entry name" value="Ser/Thr_kinase_AS"/>
</dbReference>
<dbReference type="Proteomes" id="UP000697127">
    <property type="component" value="Unassembled WGS sequence"/>
</dbReference>
<accession>A0A9P6WJY7</accession>
<dbReference type="Pfam" id="PF00069">
    <property type="entry name" value="Pkinase"/>
    <property type="match status" value="1"/>
</dbReference>
<dbReference type="Gene3D" id="2.60.200.20">
    <property type="match status" value="1"/>
</dbReference>
<organism evidence="7 8">
    <name type="scientific">Pichia californica</name>
    <dbReference type="NCBI Taxonomy" id="460514"/>
    <lineage>
        <taxon>Eukaryota</taxon>
        <taxon>Fungi</taxon>
        <taxon>Dikarya</taxon>
        <taxon>Ascomycota</taxon>
        <taxon>Saccharomycotina</taxon>
        <taxon>Pichiomycetes</taxon>
        <taxon>Pichiales</taxon>
        <taxon>Pichiaceae</taxon>
        <taxon>Pichia</taxon>
    </lineage>
</organism>
<sequence>MSTIPTQNQEYNRKRELKVSFGDSTSFDSNQQIKRAKLDSTQSNEIFAIFNSLNISKYGNIEIPFKETIRIGRSSNKNNDFIVSNNDCSSVHCELKIGKSFNNFNLITIKDLSSNGTFVNDVLIGRNNSVLLKDGDRLSLASQLHYIVRYDLKYKSNRASFFDKYVLTEKLLGTGHYAQVKEAVNRETGNICAVKIFNPTNKGQQATQLNRELEILVSLNHPNIVGFYDTFLEPVSMTSLTTFLVLEKINGGELFNRIVKKGKLNQNETKEICKQLLNGLNYLHSMDIVHRDLKPENILLSIVPTVPGQFHNEPWDEGELNVQVKIADFGLAKFIGKFQFTTTLCGTPAYVAPEILANSQNRKYNKSVDMWSVGVLLYVCLCGFPPFSEELGPPLMRQQILEAKFAFYSPYWDEIEDISLDLISRLLVANPDERLTVENAINHPWLNNEFNKLNLEIDNNIQIEQEPQRETIFDDMVSLRARQLSIRIPASSRGYSCEPVTIQQRAKTGLTDDMIVQKFCHYNKTDADGDSEM</sequence>
<keyword evidence="8" id="KW-1185">Reference proteome</keyword>
<evidence type="ECO:0000259" key="5">
    <source>
        <dbReference type="PROSITE" id="PS50006"/>
    </source>
</evidence>
<comment type="caution">
    <text evidence="7">The sequence shown here is derived from an EMBL/GenBank/DDBJ whole genome shotgun (WGS) entry which is preliminary data.</text>
</comment>
<gene>
    <name evidence="7" type="ORF">C6P40_002805</name>
</gene>
<keyword evidence="3 4" id="KW-0067">ATP-binding</keyword>
<evidence type="ECO:0000313" key="7">
    <source>
        <dbReference type="EMBL" id="KAG0687143.1"/>
    </source>
</evidence>
<evidence type="ECO:0000256" key="1">
    <source>
        <dbReference type="ARBA" id="ARBA00005575"/>
    </source>
</evidence>
<dbReference type="PROSITE" id="PS00107">
    <property type="entry name" value="PROTEIN_KINASE_ATP"/>
    <property type="match status" value="1"/>
</dbReference>
<dbReference type="InterPro" id="IPR017441">
    <property type="entry name" value="Protein_kinase_ATP_BS"/>
</dbReference>
<dbReference type="InterPro" id="IPR000719">
    <property type="entry name" value="Prot_kinase_dom"/>
</dbReference>
<dbReference type="InterPro" id="IPR008984">
    <property type="entry name" value="SMAD_FHA_dom_sf"/>
</dbReference>
<evidence type="ECO:0000256" key="3">
    <source>
        <dbReference type="ARBA" id="ARBA00022840"/>
    </source>
</evidence>
<feature type="domain" description="FHA" evidence="5">
    <location>
        <begin position="69"/>
        <end position="124"/>
    </location>
</feature>
<keyword evidence="2 4" id="KW-0547">Nucleotide-binding</keyword>
<evidence type="ECO:0008006" key="9">
    <source>
        <dbReference type="Google" id="ProtNLM"/>
    </source>
</evidence>
<feature type="binding site" evidence="4">
    <location>
        <position position="195"/>
    </location>
    <ligand>
        <name>ATP</name>
        <dbReference type="ChEBI" id="CHEBI:30616"/>
    </ligand>
</feature>
<dbReference type="PANTHER" id="PTHR24347">
    <property type="entry name" value="SERINE/THREONINE-PROTEIN KINASE"/>
    <property type="match status" value="1"/>
</dbReference>
<evidence type="ECO:0000256" key="4">
    <source>
        <dbReference type="PROSITE-ProRule" id="PRU10141"/>
    </source>
</evidence>
<evidence type="ECO:0000256" key="2">
    <source>
        <dbReference type="ARBA" id="ARBA00022741"/>
    </source>
</evidence>
<name>A0A9P6WJY7_9ASCO</name>
<dbReference type="InterPro" id="IPR000253">
    <property type="entry name" value="FHA_dom"/>
</dbReference>
<dbReference type="GO" id="GO:0030447">
    <property type="term" value="P:filamentous growth"/>
    <property type="evidence" value="ECO:0007669"/>
    <property type="project" value="UniProtKB-ARBA"/>
</dbReference>
<dbReference type="SUPFAM" id="SSF49879">
    <property type="entry name" value="SMAD/FHA domain"/>
    <property type="match status" value="1"/>
</dbReference>
<dbReference type="GO" id="GO:0005524">
    <property type="term" value="F:ATP binding"/>
    <property type="evidence" value="ECO:0007669"/>
    <property type="project" value="UniProtKB-UniRule"/>
</dbReference>
<proteinExistence type="inferred from homology"/>
<dbReference type="SMART" id="SM00240">
    <property type="entry name" value="FHA"/>
    <property type="match status" value="1"/>
</dbReference>
<dbReference type="Pfam" id="PF00498">
    <property type="entry name" value="FHA"/>
    <property type="match status" value="1"/>
</dbReference>
<dbReference type="InterPro" id="IPR011009">
    <property type="entry name" value="Kinase-like_dom_sf"/>
</dbReference>
<feature type="domain" description="Protein kinase" evidence="6">
    <location>
        <begin position="166"/>
        <end position="446"/>
    </location>
</feature>
<comment type="similarity">
    <text evidence="1">Belongs to the protein kinase superfamily. CAMK Ser/Thr protein kinase family. CHEK2 subfamily.</text>
</comment>
<dbReference type="SUPFAM" id="SSF56112">
    <property type="entry name" value="Protein kinase-like (PK-like)"/>
    <property type="match status" value="1"/>
</dbReference>
<protein>
    <recommendedName>
        <fullName evidence="9">DNA damage response protein kinase DUN1</fullName>
    </recommendedName>
</protein>
<dbReference type="CDD" id="cd05117">
    <property type="entry name" value="STKc_CAMK"/>
    <property type="match status" value="1"/>
</dbReference>